<dbReference type="InterPro" id="IPR035513">
    <property type="entry name" value="Invertase/methylesterase_inhib"/>
</dbReference>
<dbReference type="AlphaFoldDB" id="A0AAV1W1N0"/>
<feature type="signal peptide" evidence="1">
    <location>
        <begin position="1"/>
        <end position="26"/>
    </location>
</feature>
<keyword evidence="3" id="KW-1185">Reference proteome</keyword>
<dbReference type="PANTHER" id="PTHR31890:SF9">
    <property type="entry name" value="PLANT INVERTASE_PECTIN METHYLESTERASE INHIBITOR SUPERFAMILY PROTEIN"/>
    <property type="match status" value="1"/>
</dbReference>
<dbReference type="Proteomes" id="UP001497480">
    <property type="component" value="Unassembled WGS sequence"/>
</dbReference>
<dbReference type="PANTHER" id="PTHR31890">
    <property type="entry name" value="PLANT INVERTASE/PECTIN METHYLESTERASE INHIBITOR SUPERFAMILY PROTEIN"/>
    <property type="match status" value="1"/>
</dbReference>
<dbReference type="EMBL" id="CAXHTB010000003">
    <property type="protein sequence ID" value="CAL0303001.1"/>
    <property type="molecule type" value="Genomic_DNA"/>
</dbReference>
<gene>
    <name evidence="2" type="ORF">LLUT_LOCUS4061</name>
</gene>
<name>A0AAV1W1N0_LUPLU</name>
<reference evidence="2 3" key="1">
    <citation type="submission" date="2024-03" db="EMBL/GenBank/DDBJ databases">
        <authorList>
            <person name="Martinez-Hernandez J."/>
        </authorList>
    </citation>
    <scope>NUCLEOTIDE SEQUENCE [LARGE SCALE GENOMIC DNA]</scope>
</reference>
<accession>A0AAV1W1N0</accession>
<protein>
    <recommendedName>
        <fullName evidence="4">Pectinesterase inhibitor domain-containing protein</fullName>
    </recommendedName>
</protein>
<evidence type="ECO:0008006" key="4">
    <source>
        <dbReference type="Google" id="ProtNLM"/>
    </source>
</evidence>
<feature type="chain" id="PRO_5043449511" description="Pectinesterase inhibitor domain-containing protein" evidence="1">
    <location>
        <begin position="27"/>
        <end position="168"/>
    </location>
</feature>
<evidence type="ECO:0000313" key="2">
    <source>
        <dbReference type="EMBL" id="CAL0303001.1"/>
    </source>
</evidence>
<keyword evidence="1" id="KW-0732">Signal</keyword>
<evidence type="ECO:0000256" key="1">
    <source>
        <dbReference type="SAM" id="SignalP"/>
    </source>
</evidence>
<sequence>MNPSTFLSILFTPTMFFISHVSLTTSTINFKWYQVVCTEYSTRVSHDIKSCLKALESDPRIPEAKTYGALSIFIIDQAVKQSTLSQNILKNLMKTDPSPARKECANEDYDETIKAFKNALAYVIHNPQTAKNYLRRDLADVVGKCLGALKDDPKPYFEVNVLISNVCF</sequence>
<proteinExistence type="predicted"/>
<organism evidence="2 3">
    <name type="scientific">Lupinus luteus</name>
    <name type="common">European yellow lupine</name>
    <dbReference type="NCBI Taxonomy" id="3873"/>
    <lineage>
        <taxon>Eukaryota</taxon>
        <taxon>Viridiplantae</taxon>
        <taxon>Streptophyta</taxon>
        <taxon>Embryophyta</taxon>
        <taxon>Tracheophyta</taxon>
        <taxon>Spermatophyta</taxon>
        <taxon>Magnoliopsida</taxon>
        <taxon>eudicotyledons</taxon>
        <taxon>Gunneridae</taxon>
        <taxon>Pentapetalae</taxon>
        <taxon>rosids</taxon>
        <taxon>fabids</taxon>
        <taxon>Fabales</taxon>
        <taxon>Fabaceae</taxon>
        <taxon>Papilionoideae</taxon>
        <taxon>50 kb inversion clade</taxon>
        <taxon>genistoids sensu lato</taxon>
        <taxon>core genistoids</taxon>
        <taxon>Genisteae</taxon>
        <taxon>Lupinus</taxon>
    </lineage>
</organism>
<dbReference type="SUPFAM" id="SSF101148">
    <property type="entry name" value="Plant invertase/pectin methylesterase inhibitor"/>
    <property type="match status" value="1"/>
</dbReference>
<comment type="caution">
    <text evidence="2">The sequence shown here is derived from an EMBL/GenBank/DDBJ whole genome shotgun (WGS) entry which is preliminary data.</text>
</comment>
<evidence type="ECO:0000313" key="3">
    <source>
        <dbReference type="Proteomes" id="UP001497480"/>
    </source>
</evidence>
<dbReference type="Gene3D" id="1.20.140.40">
    <property type="entry name" value="Invertase/pectin methylesterase inhibitor family protein"/>
    <property type="match status" value="1"/>
</dbReference>